<evidence type="ECO:0000256" key="2">
    <source>
        <dbReference type="ARBA" id="ARBA00023125"/>
    </source>
</evidence>
<dbReference type="InterPro" id="IPR041490">
    <property type="entry name" value="KstR2_TetR_C"/>
</dbReference>
<feature type="domain" description="HTH tetR-type" evidence="5">
    <location>
        <begin position="71"/>
        <end position="131"/>
    </location>
</feature>
<reference evidence="6 7" key="1">
    <citation type="submission" date="2018-05" db="EMBL/GenBank/DDBJ databases">
        <title>Acuticoccus sediminis sp. nov., isolated from deep-sea sediment of Indian Ocean.</title>
        <authorList>
            <person name="Liu X."/>
            <person name="Lai Q."/>
            <person name="Du Y."/>
            <person name="Sun F."/>
            <person name="Zhang X."/>
            <person name="Wang S."/>
            <person name="Shao Z."/>
        </authorList>
    </citation>
    <scope>NUCLEOTIDE SEQUENCE [LARGE SCALE GENOMIC DNA]</scope>
    <source>
        <strain evidence="6 7">PTG4-2</strain>
    </source>
</reference>
<name>A0A8B2NWA5_9HYPH</name>
<dbReference type="EMBL" id="QHHQ01000002">
    <property type="protein sequence ID" value="RAI02598.1"/>
    <property type="molecule type" value="Genomic_DNA"/>
</dbReference>
<feature type="DNA-binding region" description="H-T-H motif" evidence="4">
    <location>
        <begin position="94"/>
        <end position="113"/>
    </location>
</feature>
<dbReference type="InterPro" id="IPR001647">
    <property type="entry name" value="HTH_TetR"/>
</dbReference>
<keyword evidence="2 4" id="KW-0238">DNA-binding</keyword>
<dbReference type="InterPro" id="IPR036271">
    <property type="entry name" value="Tet_transcr_reg_TetR-rel_C_sf"/>
</dbReference>
<dbReference type="PROSITE" id="PS50977">
    <property type="entry name" value="HTH_TETR_2"/>
    <property type="match status" value="1"/>
</dbReference>
<comment type="caution">
    <text evidence="6">The sequence shown here is derived from an EMBL/GenBank/DDBJ whole genome shotgun (WGS) entry which is preliminary data.</text>
</comment>
<dbReference type="GO" id="GO:0000976">
    <property type="term" value="F:transcription cis-regulatory region binding"/>
    <property type="evidence" value="ECO:0007669"/>
    <property type="project" value="TreeGrafter"/>
</dbReference>
<dbReference type="AlphaFoldDB" id="A0A8B2NWA5"/>
<dbReference type="Pfam" id="PF00440">
    <property type="entry name" value="TetR_N"/>
    <property type="match status" value="1"/>
</dbReference>
<dbReference type="PANTHER" id="PTHR30055">
    <property type="entry name" value="HTH-TYPE TRANSCRIPTIONAL REGULATOR RUTR"/>
    <property type="match status" value="1"/>
</dbReference>
<dbReference type="PRINTS" id="PR00455">
    <property type="entry name" value="HTHTETR"/>
</dbReference>
<evidence type="ECO:0000256" key="3">
    <source>
        <dbReference type="ARBA" id="ARBA00023163"/>
    </source>
</evidence>
<protein>
    <submittedName>
        <fullName evidence="6">TetR/AcrR family transcriptional regulator</fullName>
    </submittedName>
</protein>
<dbReference type="Pfam" id="PF17932">
    <property type="entry name" value="TetR_C_24"/>
    <property type="match status" value="1"/>
</dbReference>
<dbReference type="InterPro" id="IPR023772">
    <property type="entry name" value="DNA-bd_HTH_TetR-type_CS"/>
</dbReference>
<evidence type="ECO:0000256" key="4">
    <source>
        <dbReference type="PROSITE-ProRule" id="PRU00335"/>
    </source>
</evidence>
<dbReference type="PROSITE" id="PS01081">
    <property type="entry name" value="HTH_TETR_1"/>
    <property type="match status" value="1"/>
</dbReference>
<sequence>MRWISPFILLASVEWMSARPTIECGPNVTRSSVSDPFDHRTSPFQRRRMRLFTHLDMTKDVLEDSDTPETSARVKQIMATAVEIFAQKGYKGTSMREIADACQISKALLYHHFESKETMYERVTNEFGARLHAFVDAEVSSVTEPVEKLRAFMMASAEFFDRNRAGWVASASTFWNDPDRQAQTSRILRRDTFERKLRAIIQDAVDAGQIRADVDVATAGRLVLSTINWLHRWYDPHKGPPARDIVASYFDMIFEGLKQRD</sequence>
<organism evidence="6 7">
    <name type="scientific">Acuticoccus sediminis</name>
    <dbReference type="NCBI Taxonomy" id="2184697"/>
    <lineage>
        <taxon>Bacteria</taxon>
        <taxon>Pseudomonadati</taxon>
        <taxon>Pseudomonadota</taxon>
        <taxon>Alphaproteobacteria</taxon>
        <taxon>Hyphomicrobiales</taxon>
        <taxon>Amorphaceae</taxon>
        <taxon>Acuticoccus</taxon>
    </lineage>
</organism>
<proteinExistence type="predicted"/>
<evidence type="ECO:0000259" key="5">
    <source>
        <dbReference type="PROSITE" id="PS50977"/>
    </source>
</evidence>
<dbReference type="SUPFAM" id="SSF46689">
    <property type="entry name" value="Homeodomain-like"/>
    <property type="match status" value="1"/>
</dbReference>
<keyword evidence="7" id="KW-1185">Reference proteome</keyword>
<dbReference type="PANTHER" id="PTHR30055:SF240">
    <property type="entry name" value="HTH-TYPE TRANSCRIPTIONAL REGULATOR ACRR"/>
    <property type="match status" value="1"/>
</dbReference>
<dbReference type="GO" id="GO:0003700">
    <property type="term" value="F:DNA-binding transcription factor activity"/>
    <property type="evidence" value="ECO:0007669"/>
    <property type="project" value="TreeGrafter"/>
</dbReference>
<dbReference type="InterPro" id="IPR050109">
    <property type="entry name" value="HTH-type_TetR-like_transc_reg"/>
</dbReference>
<evidence type="ECO:0000256" key="1">
    <source>
        <dbReference type="ARBA" id="ARBA00023015"/>
    </source>
</evidence>
<dbReference type="Gene3D" id="1.10.10.60">
    <property type="entry name" value="Homeodomain-like"/>
    <property type="match status" value="1"/>
</dbReference>
<keyword evidence="3" id="KW-0804">Transcription</keyword>
<evidence type="ECO:0000313" key="7">
    <source>
        <dbReference type="Proteomes" id="UP000249590"/>
    </source>
</evidence>
<gene>
    <name evidence="6" type="ORF">DLJ53_14015</name>
</gene>
<accession>A0A8B2NWA5</accession>
<dbReference type="SUPFAM" id="SSF48498">
    <property type="entry name" value="Tetracyclin repressor-like, C-terminal domain"/>
    <property type="match status" value="1"/>
</dbReference>
<dbReference type="Proteomes" id="UP000249590">
    <property type="component" value="Unassembled WGS sequence"/>
</dbReference>
<evidence type="ECO:0000313" key="6">
    <source>
        <dbReference type="EMBL" id="RAI02598.1"/>
    </source>
</evidence>
<dbReference type="Gene3D" id="1.10.357.10">
    <property type="entry name" value="Tetracycline Repressor, domain 2"/>
    <property type="match status" value="1"/>
</dbReference>
<dbReference type="InterPro" id="IPR009057">
    <property type="entry name" value="Homeodomain-like_sf"/>
</dbReference>
<keyword evidence="1" id="KW-0805">Transcription regulation</keyword>